<sequence>MLLGKQKGGTVKQKNRMLAKNNKKWLPFSGYFQRENKPARCIQIKDFNSYIFALLLIIAAQHKN</sequence>
<dbReference type="EMBL" id="LAPT01000095">
    <property type="protein sequence ID" value="PXF29825.1"/>
    <property type="molecule type" value="Genomic_DNA"/>
</dbReference>
<keyword evidence="2" id="KW-1185">Reference proteome</keyword>
<proteinExistence type="predicted"/>
<dbReference type="Proteomes" id="UP000248090">
    <property type="component" value="Unassembled WGS sequence"/>
</dbReference>
<reference evidence="1 2" key="1">
    <citation type="submission" date="2015-03" db="EMBL/GenBank/DDBJ databases">
        <authorList>
            <person name="Krishnan R."/>
            <person name="Midha S."/>
            <person name="Patil P.B."/>
            <person name="Rameshkumar N."/>
        </authorList>
    </citation>
    <scope>NUCLEOTIDE SEQUENCE [LARGE SCALE GENOMIC DNA]</scope>
    <source>
        <strain evidence="1 2">L1E11</strain>
    </source>
</reference>
<organism evidence="1 2">
    <name type="scientific">Pokkaliibacter plantistimulans</name>
    <dbReference type="NCBI Taxonomy" id="1635171"/>
    <lineage>
        <taxon>Bacteria</taxon>
        <taxon>Pseudomonadati</taxon>
        <taxon>Pseudomonadota</taxon>
        <taxon>Gammaproteobacteria</taxon>
        <taxon>Oceanospirillales</taxon>
        <taxon>Balneatrichaceae</taxon>
        <taxon>Pokkaliibacter</taxon>
    </lineage>
</organism>
<evidence type="ECO:0000313" key="1">
    <source>
        <dbReference type="EMBL" id="PXF29825.1"/>
    </source>
</evidence>
<protein>
    <recommendedName>
        <fullName evidence="3">Transposase</fullName>
    </recommendedName>
</protein>
<name>A0ABX5LW31_9GAMM</name>
<comment type="caution">
    <text evidence="1">The sequence shown here is derived from an EMBL/GenBank/DDBJ whole genome shotgun (WGS) entry which is preliminary data.</text>
</comment>
<accession>A0ABX5LW31</accession>
<gene>
    <name evidence="1" type="ORF">WH50_18535</name>
</gene>
<evidence type="ECO:0000313" key="2">
    <source>
        <dbReference type="Proteomes" id="UP000248090"/>
    </source>
</evidence>
<evidence type="ECO:0008006" key="3">
    <source>
        <dbReference type="Google" id="ProtNLM"/>
    </source>
</evidence>